<dbReference type="RefSeq" id="WP_013533557.1">
    <property type="nucleotide sequence ID" value="NC_014923.1"/>
</dbReference>
<dbReference type="EMBL" id="CP002447">
    <property type="protein sequence ID" value="ADV14908.1"/>
    <property type="molecule type" value="Genomic_DNA"/>
</dbReference>
<sequence length="320" mass="35086">MEIDANGSGLKSLIGSLKARAKRTAGHYRKEDTGITPEEWPRDAEVELIESLVREKARRVTGGDPSQQWKGCREFAQAIRDSRNPPVSREHFGTEEAQRRYERAEADFFDGIALWADSTMDYVTSLSGLAVETATKLRILFLAANPSDRTRLRLDRELRDIREELAMAGYRERFDLQTRGAVRAKDMVRALLELEPAYVHFSGHGTADGAICVEASDGTSHEIDPDALAALFAAAGEKVQCVLLNACFSENQALAIAPHVPFVIGMHTTISDEAAIAFATGFYRALGAGKGIPVAFELGIVELKLFGIAEHETPVIVQCP</sequence>
<dbReference type="STRING" id="765698.Mesci_5895"/>
<dbReference type="GeneID" id="90993126"/>
<dbReference type="eggNOG" id="COG1672">
    <property type="taxonomic scope" value="Bacteria"/>
</dbReference>
<organism evidence="2 3">
    <name type="scientific">Mesorhizobium ciceri biovar biserrulae (strain HAMBI 2942 / LMG 23838 / WSM1271)</name>
    <dbReference type="NCBI Taxonomy" id="765698"/>
    <lineage>
        <taxon>Bacteria</taxon>
        <taxon>Pseudomonadati</taxon>
        <taxon>Pseudomonadota</taxon>
        <taxon>Alphaproteobacteria</taxon>
        <taxon>Hyphomicrobiales</taxon>
        <taxon>Phyllobacteriaceae</taxon>
        <taxon>Mesorhizobium</taxon>
    </lineage>
</organism>
<dbReference type="InterPro" id="IPR024983">
    <property type="entry name" value="CHAT_dom"/>
</dbReference>
<name>E8TJP7_MESCW</name>
<dbReference type="OrthoDB" id="8253226at2"/>
<evidence type="ECO:0000313" key="2">
    <source>
        <dbReference type="EMBL" id="ADV14908.1"/>
    </source>
</evidence>
<accession>E8TJP7</accession>
<gene>
    <name evidence="2" type="ordered locus">Mesci_5895</name>
</gene>
<dbReference type="HOGENOM" id="CLU_868212_0_0_5"/>
<proteinExistence type="predicted"/>
<reference evidence="3" key="1">
    <citation type="submission" date="2011-01" db="EMBL/GenBank/DDBJ databases">
        <title>Complete sequence of chromosome of Mesorhizobium ciceri bv. biserrulae WSM1271.</title>
        <authorList>
            <person name="Lucas S."/>
            <person name="Copeland A."/>
            <person name="Lapidus A."/>
            <person name="Cheng J.-F."/>
            <person name="Goodwin L."/>
            <person name="Pitluck S."/>
            <person name="Teshima H."/>
            <person name="Detter J.C."/>
            <person name="Han C."/>
            <person name="Tapia R."/>
            <person name="Land M."/>
            <person name="Hauser L."/>
            <person name="Kyrpides N."/>
            <person name="Ivanova N."/>
            <person name="Nandasena K."/>
            <person name="Reeve W.G."/>
            <person name="Howieson J.G."/>
            <person name="O'Hara G."/>
            <person name="Tiwari R.P."/>
            <person name="Woyke T."/>
        </authorList>
    </citation>
    <scope>NUCLEOTIDE SEQUENCE [LARGE SCALE GENOMIC DNA]</scope>
    <source>
        <strain evidence="3">HAMBI 2942 / LMG 23838 / WSM1271</strain>
    </source>
</reference>
<dbReference type="PATRIC" id="fig|765698.3.peg.6390"/>
<protein>
    <recommendedName>
        <fullName evidence="1">CHAT domain-containing protein</fullName>
    </recommendedName>
</protein>
<dbReference type="Proteomes" id="UP000007471">
    <property type="component" value="Chromosome"/>
</dbReference>
<evidence type="ECO:0000313" key="3">
    <source>
        <dbReference type="Proteomes" id="UP000007471"/>
    </source>
</evidence>
<dbReference type="KEGG" id="mci:Mesci_5895"/>
<dbReference type="AlphaFoldDB" id="E8TJP7"/>
<feature type="domain" description="CHAT" evidence="1">
    <location>
        <begin position="121"/>
        <end position="295"/>
    </location>
</feature>
<evidence type="ECO:0000259" key="1">
    <source>
        <dbReference type="Pfam" id="PF12770"/>
    </source>
</evidence>
<dbReference type="Pfam" id="PF12770">
    <property type="entry name" value="CHAT"/>
    <property type="match status" value="1"/>
</dbReference>